<evidence type="ECO:0000256" key="1">
    <source>
        <dbReference type="PROSITE-ProRule" id="PRU00023"/>
    </source>
</evidence>
<feature type="repeat" description="ANK" evidence="1">
    <location>
        <begin position="405"/>
        <end position="437"/>
    </location>
</feature>
<evidence type="ECO:0000313" key="2">
    <source>
        <dbReference type="EMBL" id="CAK9090772.1"/>
    </source>
</evidence>
<keyword evidence="3" id="KW-1185">Reference proteome</keyword>
<dbReference type="PROSITE" id="PS50297">
    <property type="entry name" value="ANK_REP_REGION"/>
    <property type="match status" value="1"/>
</dbReference>
<gene>
    <name evidence="2" type="ORF">CCMP2556_LOCUS43591</name>
</gene>
<protein>
    <submittedName>
        <fullName evidence="2">Uncharacterized protein</fullName>
    </submittedName>
</protein>
<dbReference type="PROSITE" id="PS50088">
    <property type="entry name" value="ANK_REPEAT"/>
    <property type="match status" value="1"/>
</dbReference>
<organism evidence="2 3">
    <name type="scientific">Durusdinium trenchii</name>
    <dbReference type="NCBI Taxonomy" id="1381693"/>
    <lineage>
        <taxon>Eukaryota</taxon>
        <taxon>Sar</taxon>
        <taxon>Alveolata</taxon>
        <taxon>Dinophyceae</taxon>
        <taxon>Suessiales</taxon>
        <taxon>Symbiodiniaceae</taxon>
        <taxon>Durusdinium</taxon>
    </lineage>
</organism>
<dbReference type="Pfam" id="PF00023">
    <property type="entry name" value="Ank"/>
    <property type="match status" value="1"/>
</dbReference>
<dbReference type="InterPro" id="IPR002110">
    <property type="entry name" value="Ankyrin_rpt"/>
</dbReference>
<proteinExistence type="predicted"/>
<keyword evidence="1" id="KW-0040">ANK repeat</keyword>
<dbReference type="Gene3D" id="1.25.40.20">
    <property type="entry name" value="Ankyrin repeat-containing domain"/>
    <property type="match status" value="1"/>
</dbReference>
<reference evidence="2 3" key="1">
    <citation type="submission" date="2024-02" db="EMBL/GenBank/DDBJ databases">
        <authorList>
            <person name="Chen Y."/>
            <person name="Shah S."/>
            <person name="Dougan E. K."/>
            <person name="Thang M."/>
            <person name="Chan C."/>
        </authorList>
    </citation>
    <scope>NUCLEOTIDE SEQUENCE [LARGE SCALE GENOMIC DNA]</scope>
</reference>
<feature type="non-terminal residue" evidence="2">
    <location>
        <position position="440"/>
    </location>
</feature>
<sequence length="440" mass="49919">MACWCSNSRGALGKGTRKTKTPDSWYKDLATYGIPMNLVKTALQTRLLTFLCPKEMYSSDPSVFKHIIDIVVDDWKQLEDSGIEIPAYGTVFPIVLGNKGDWSYLTSVLSPFTLLIVWISPMYPRIVAKRLIRAARTCGTPPPWDVEPAWTRLLHDESPGGAQRFHRPDVWHTVHMGIGKAWVASSVKYVQFLTGESSVDKRVAVLSDDYMSFCEENSKVKYLKKFEAHTFGLKAPEPAASWNKAHLTATLMQWLQSYLEKFKDACDADLRLRFIAASSVVLAHFGIWIERSKAQELIKAGEHFLQAYQFLAHKAIEDGKPAFAMFPKSHRFQELVEEMAYQIEVSPYCWNILADACFQEEDMVGRISALTRMVHDRQIQGLQRVNSPQKSPWFRRVLALCSDTEGLYPIHLAAKLGKPQLVKLLLQEGAEKETETSKGR</sequence>
<dbReference type="EMBL" id="CAXAMN010024893">
    <property type="protein sequence ID" value="CAK9090772.1"/>
    <property type="molecule type" value="Genomic_DNA"/>
</dbReference>
<dbReference type="Proteomes" id="UP001642484">
    <property type="component" value="Unassembled WGS sequence"/>
</dbReference>
<evidence type="ECO:0000313" key="3">
    <source>
        <dbReference type="Proteomes" id="UP001642484"/>
    </source>
</evidence>
<dbReference type="InterPro" id="IPR036770">
    <property type="entry name" value="Ankyrin_rpt-contain_sf"/>
</dbReference>
<name>A0ABP0QV35_9DINO</name>
<accession>A0ABP0QV35</accession>
<comment type="caution">
    <text evidence="2">The sequence shown here is derived from an EMBL/GenBank/DDBJ whole genome shotgun (WGS) entry which is preliminary data.</text>
</comment>